<dbReference type="Proteomes" id="UP000182690">
    <property type="component" value="Unassembled WGS sequence"/>
</dbReference>
<protein>
    <recommendedName>
        <fullName evidence="4">HTH cro/C1-type domain-containing protein</fullName>
    </recommendedName>
</protein>
<dbReference type="AlphaFoldDB" id="A0A1H0XPQ3"/>
<name>A0A1H0XPQ3_9MICO</name>
<dbReference type="EMBL" id="FNKB01000002">
    <property type="protein sequence ID" value="SDQ47981.1"/>
    <property type="molecule type" value="Genomic_DNA"/>
</dbReference>
<evidence type="ECO:0008006" key="4">
    <source>
        <dbReference type="Google" id="ProtNLM"/>
    </source>
</evidence>
<evidence type="ECO:0000313" key="1">
    <source>
        <dbReference type="EMBL" id="SDQ04938.1"/>
    </source>
</evidence>
<evidence type="ECO:0000313" key="2">
    <source>
        <dbReference type="EMBL" id="SDQ47981.1"/>
    </source>
</evidence>
<dbReference type="STRING" id="1079994.SAMN04488565_0025"/>
<dbReference type="EMBL" id="FNKB01000001">
    <property type="protein sequence ID" value="SDQ04938.1"/>
    <property type="molecule type" value="Genomic_DNA"/>
</dbReference>
<proteinExistence type="predicted"/>
<dbReference type="InterPro" id="IPR010982">
    <property type="entry name" value="Lambda_DNA-bd_dom_sf"/>
</dbReference>
<sequence>MTMTIKIKKDLLKRIREIRSIPSEEVQARMIGVDRVTLRRVDKGSTPSAGFMAGVHEAFGLGLSEAFDVVPVEAVGSNKAAQEAPAA</sequence>
<accession>A0A1H0XPQ3</accession>
<dbReference type="RefSeq" id="WP_143025930.1">
    <property type="nucleotide sequence ID" value="NZ_FNKB01000001.1"/>
</dbReference>
<reference evidence="1 3" key="1">
    <citation type="submission" date="2016-10" db="EMBL/GenBank/DDBJ databases">
        <authorList>
            <person name="de Groot N.N."/>
        </authorList>
    </citation>
    <scope>NUCLEOTIDE SEQUENCE [LARGE SCALE GENOMIC DNA]</scope>
    <source>
        <strain evidence="1 3">DSM 22788</strain>
    </source>
</reference>
<dbReference type="OrthoDB" id="5123161at2"/>
<gene>
    <name evidence="1" type="ORF">SAMN04488565_0025</name>
    <name evidence="2" type="ORF">SAMN04488565_2639</name>
</gene>
<evidence type="ECO:0000313" key="3">
    <source>
        <dbReference type="Proteomes" id="UP000182690"/>
    </source>
</evidence>
<organism evidence="1 3">
    <name type="scientific">Leucobacter chromiiresistens</name>
    <dbReference type="NCBI Taxonomy" id="1079994"/>
    <lineage>
        <taxon>Bacteria</taxon>
        <taxon>Bacillati</taxon>
        <taxon>Actinomycetota</taxon>
        <taxon>Actinomycetes</taxon>
        <taxon>Micrococcales</taxon>
        <taxon>Microbacteriaceae</taxon>
        <taxon>Leucobacter</taxon>
    </lineage>
</organism>
<dbReference type="GO" id="GO:0003677">
    <property type="term" value="F:DNA binding"/>
    <property type="evidence" value="ECO:0007669"/>
    <property type="project" value="InterPro"/>
</dbReference>
<dbReference type="SUPFAM" id="SSF47413">
    <property type="entry name" value="lambda repressor-like DNA-binding domains"/>
    <property type="match status" value="1"/>
</dbReference>